<dbReference type="OrthoDB" id="5867527at2759"/>
<evidence type="ECO:0000313" key="1">
    <source>
        <dbReference type="EMBL" id="EYC42669.1"/>
    </source>
</evidence>
<organism evidence="1 2">
    <name type="scientific">Ancylostoma ceylanicum</name>
    <dbReference type="NCBI Taxonomy" id="53326"/>
    <lineage>
        <taxon>Eukaryota</taxon>
        <taxon>Metazoa</taxon>
        <taxon>Ecdysozoa</taxon>
        <taxon>Nematoda</taxon>
        <taxon>Chromadorea</taxon>
        <taxon>Rhabditida</taxon>
        <taxon>Rhabditina</taxon>
        <taxon>Rhabditomorpha</taxon>
        <taxon>Strongyloidea</taxon>
        <taxon>Ancylostomatidae</taxon>
        <taxon>Ancylostomatinae</taxon>
        <taxon>Ancylostoma</taxon>
    </lineage>
</organism>
<sequence length="118" mass="13263">MFECFVTSHEFQDDELLMNDKLNLAQKFVHGFMGADGVLLTRFITAKAGPMACRDVVQRVWQKYAKERGAAKTADSDDEWSVPYSETCYSGSYYPDGSSQRASIATFLQLTAQMSKPK</sequence>
<dbReference type="STRING" id="53326.A0A016WS82"/>
<evidence type="ECO:0000313" key="2">
    <source>
        <dbReference type="Proteomes" id="UP000024635"/>
    </source>
</evidence>
<reference evidence="2" key="1">
    <citation type="journal article" date="2015" name="Nat. Genet.">
        <title>The genome and transcriptome of the zoonotic hookworm Ancylostoma ceylanicum identify infection-specific gene families.</title>
        <authorList>
            <person name="Schwarz E.M."/>
            <person name="Hu Y."/>
            <person name="Antoshechkin I."/>
            <person name="Miller M.M."/>
            <person name="Sternberg P.W."/>
            <person name="Aroian R.V."/>
        </authorList>
    </citation>
    <scope>NUCLEOTIDE SEQUENCE</scope>
    <source>
        <strain evidence="2">HY135</strain>
    </source>
</reference>
<proteinExistence type="predicted"/>
<accession>A0A016WS82</accession>
<keyword evidence="2" id="KW-1185">Reference proteome</keyword>
<dbReference type="Proteomes" id="UP000024635">
    <property type="component" value="Unassembled WGS sequence"/>
</dbReference>
<protein>
    <submittedName>
        <fullName evidence="1">Uncharacterized protein</fullName>
    </submittedName>
</protein>
<gene>
    <name evidence="1" type="primary">Acey_s0522.g2894</name>
    <name evidence="1" type="ORF">Y032_0522g2894</name>
</gene>
<dbReference type="AlphaFoldDB" id="A0A016WS82"/>
<comment type="caution">
    <text evidence="1">The sequence shown here is derived from an EMBL/GenBank/DDBJ whole genome shotgun (WGS) entry which is preliminary data.</text>
</comment>
<dbReference type="EMBL" id="JARK01000122">
    <property type="protein sequence ID" value="EYC42669.1"/>
    <property type="molecule type" value="Genomic_DNA"/>
</dbReference>
<name>A0A016WS82_9BILA</name>